<evidence type="ECO:0000313" key="1">
    <source>
        <dbReference type="EMBL" id="KAA6369511.1"/>
    </source>
</evidence>
<name>A0A5J4UHE8_9EUKA</name>
<organism evidence="1 2">
    <name type="scientific">Streblomastix strix</name>
    <dbReference type="NCBI Taxonomy" id="222440"/>
    <lineage>
        <taxon>Eukaryota</taxon>
        <taxon>Metamonada</taxon>
        <taxon>Preaxostyla</taxon>
        <taxon>Oxymonadida</taxon>
        <taxon>Streblomastigidae</taxon>
        <taxon>Streblomastix</taxon>
    </lineage>
</organism>
<proteinExistence type="predicted"/>
<dbReference type="Proteomes" id="UP000324800">
    <property type="component" value="Unassembled WGS sequence"/>
</dbReference>
<evidence type="ECO:0000313" key="2">
    <source>
        <dbReference type="Proteomes" id="UP000324800"/>
    </source>
</evidence>
<accession>A0A5J4UHE8</accession>
<protein>
    <submittedName>
        <fullName evidence="1">Uncharacterized protein</fullName>
    </submittedName>
</protein>
<reference evidence="1 2" key="1">
    <citation type="submission" date="2019-03" db="EMBL/GenBank/DDBJ databases">
        <title>Single cell metagenomics reveals metabolic interactions within the superorganism composed of flagellate Streblomastix strix and complex community of Bacteroidetes bacteria on its surface.</title>
        <authorList>
            <person name="Treitli S.C."/>
            <person name="Kolisko M."/>
            <person name="Husnik F."/>
            <person name="Keeling P."/>
            <person name="Hampl V."/>
        </authorList>
    </citation>
    <scope>NUCLEOTIDE SEQUENCE [LARGE SCALE GENOMIC DNA]</scope>
    <source>
        <strain evidence="1">ST1C</strain>
    </source>
</reference>
<dbReference type="AlphaFoldDB" id="A0A5J4UHE8"/>
<gene>
    <name evidence="1" type="ORF">EZS28_034962</name>
</gene>
<sequence>MTKVPDPVLDQLAHAVELLKKSNVNQQIEGVQICRSFCLDNQQYIKILELYEKFKAKLIFENLFSISVHSSAISKAENIINYFNKSGVPMDHVAFILWTSARQRQIESEKQQILGIINKLAKAMNYIDAEVIQGFTLIQSTQFVLNAIKYFISTDRMKIDRNQLKLIWQNGVAEAFTQLMKTKFNLRKRDNLHQVDQVQVRAY</sequence>
<comment type="caution">
    <text evidence="1">The sequence shown here is derived from an EMBL/GenBank/DDBJ whole genome shotgun (WGS) entry which is preliminary data.</text>
</comment>
<dbReference type="EMBL" id="SNRW01016295">
    <property type="protein sequence ID" value="KAA6369511.1"/>
    <property type="molecule type" value="Genomic_DNA"/>
</dbReference>